<evidence type="ECO:0000256" key="5">
    <source>
        <dbReference type="SAM" id="SignalP"/>
    </source>
</evidence>
<reference evidence="7 8" key="1">
    <citation type="journal article" date="2020" name="Microorganisms">
        <title>New Insight into Antimicrobial Compounds from Food and Marine-Sourced Carnobacterium Species through Phenotype and Genome Analyses.</title>
        <authorList>
            <person name="Begrem S."/>
            <person name="Ivaniuk F."/>
            <person name="Gigout-Chevalier F."/>
            <person name="Kolypczuk L."/>
            <person name="Bonnetot S."/>
            <person name="Leroi F."/>
            <person name="Grovel O."/>
            <person name="Delbarre-Ladrat C."/>
            <person name="Passerini D."/>
        </authorList>
    </citation>
    <scope>NUCLEOTIDE SEQUENCE [LARGE SCALE GENOMIC DNA]</scope>
    <source>
        <strain evidence="7 8">MIP2551</strain>
    </source>
</reference>
<dbReference type="Proteomes" id="UP000638836">
    <property type="component" value="Unassembled WGS sequence"/>
</dbReference>
<name>A0ABR7TCW7_9LACT</name>
<comment type="similarity">
    <text evidence="1">Belongs to the leucine-binding protein family.</text>
</comment>
<dbReference type="PANTHER" id="PTHR30483">
    <property type="entry name" value="LEUCINE-SPECIFIC-BINDING PROTEIN"/>
    <property type="match status" value="1"/>
</dbReference>
<evidence type="ECO:0000256" key="3">
    <source>
        <dbReference type="ARBA" id="ARBA00022729"/>
    </source>
</evidence>
<evidence type="ECO:0000256" key="1">
    <source>
        <dbReference type="ARBA" id="ARBA00010062"/>
    </source>
</evidence>
<dbReference type="PROSITE" id="PS51257">
    <property type="entry name" value="PROKAR_LIPOPROTEIN"/>
    <property type="match status" value="1"/>
</dbReference>
<evidence type="ECO:0000256" key="4">
    <source>
        <dbReference type="ARBA" id="ARBA00022970"/>
    </source>
</evidence>
<dbReference type="RefSeq" id="WP_187948946.1">
    <property type="nucleotide sequence ID" value="NZ_WNJQ01000007.1"/>
</dbReference>
<feature type="signal peptide" evidence="5">
    <location>
        <begin position="1"/>
        <end position="18"/>
    </location>
</feature>
<dbReference type="CDD" id="cd06347">
    <property type="entry name" value="PBP1_ABC_LivK_ligand_binding-like"/>
    <property type="match status" value="1"/>
</dbReference>
<keyword evidence="2" id="KW-0813">Transport</keyword>
<dbReference type="InterPro" id="IPR028082">
    <property type="entry name" value="Peripla_BP_I"/>
</dbReference>
<evidence type="ECO:0000313" key="7">
    <source>
        <dbReference type="EMBL" id="MBC9825824.1"/>
    </source>
</evidence>
<organism evidence="7 8">
    <name type="scientific">Carnobacterium inhibens</name>
    <dbReference type="NCBI Taxonomy" id="147709"/>
    <lineage>
        <taxon>Bacteria</taxon>
        <taxon>Bacillati</taxon>
        <taxon>Bacillota</taxon>
        <taxon>Bacilli</taxon>
        <taxon>Lactobacillales</taxon>
        <taxon>Carnobacteriaceae</taxon>
        <taxon>Carnobacterium</taxon>
    </lineage>
</organism>
<evidence type="ECO:0000313" key="8">
    <source>
        <dbReference type="Proteomes" id="UP000638836"/>
    </source>
</evidence>
<dbReference type="Gene3D" id="3.40.50.2300">
    <property type="match status" value="2"/>
</dbReference>
<dbReference type="InterPro" id="IPR000709">
    <property type="entry name" value="Leu_Ile_Val-bd"/>
</dbReference>
<keyword evidence="4" id="KW-0029">Amino-acid transport</keyword>
<feature type="domain" description="Leucine-binding protein" evidence="6">
    <location>
        <begin position="30"/>
        <end position="371"/>
    </location>
</feature>
<accession>A0ABR7TCW7</accession>
<keyword evidence="3 5" id="KW-0732">Signal</keyword>
<dbReference type="Pfam" id="PF13458">
    <property type="entry name" value="Peripla_BP_6"/>
    <property type="match status" value="1"/>
</dbReference>
<proteinExistence type="inferred from homology"/>
<evidence type="ECO:0000256" key="2">
    <source>
        <dbReference type="ARBA" id="ARBA00022448"/>
    </source>
</evidence>
<sequence>MKKRLVMGIAALSLLATACSTTGSGSDTDKIKIGSMFEKTGEVSAYGTAEANAVNLAVKEINENGGILDKEIDLIEYDTKSDNTEAASVATKLATQDEVAVIVGPATTGAVKASTPAVTRAGVSLVTPSGTDDSLTLDENGNVQPNIFRTSFQDSFQGIALAEFATNELDAEKAVIIGDSSSDYALGLTKAFKGAFEGEIVAEENFTADDTDFNAILTRIKDLDFEFIYLPGYYNQAGLIIKQAREMGITQPILGADGFGNQALLELAGVDNVDNVYYSAHYSPNSDDSQVTDFIAAYKEEYDVEPDMFAALAYDTVYLVAQAIEESGEASTDSITKALEDIAEFDGVTGTFSFDEDHNPVKSTLVIELQDGVEVGNTEVTP</sequence>
<dbReference type="PANTHER" id="PTHR30483:SF6">
    <property type="entry name" value="PERIPLASMIC BINDING PROTEIN OF ABC TRANSPORTER FOR NATURAL AMINO ACIDS"/>
    <property type="match status" value="1"/>
</dbReference>
<protein>
    <submittedName>
        <fullName evidence="7">ABC transporter substrate-binding protein</fullName>
    </submittedName>
</protein>
<feature type="chain" id="PRO_5046621677" evidence="5">
    <location>
        <begin position="19"/>
        <end position="382"/>
    </location>
</feature>
<gene>
    <name evidence="7" type="ORF">GLO26_08345</name>
</gene>
<comment type="caution">
    <text evidence="7">The sequence shown here is derived from an EMBL/GenBank/DDBJ whole genome shotgun (WGS) entry which is preliminary data.</text>
</comment>
<keyword evidence="8" id="KW-1185">Reference proteome</keyword>
<dbReference type="PRINTS" id="PR00337">
    <property type="entry name" value="LEUILEVALBP"/>
</dbReference>
<dbReference type="InterPro" id="IPR051010">
    <property type="entry name" value="BCAA_transport"/>
</dbReference>
<dbReference type="InterPro" id="IPR028081">
    <property type="entry name" value="Leu-bd"/>
</dbReference>
<evidence type="ECO:0000259" key="6">
    <source>
        <dbReference type="Pfam" id="PF13458"/>
    </source>
</evidence>
<dbReference type="EMBL" id="WNJQ01000007">
    <property type="protein sequence ID" value="MBC9825824.1"/>
    <property type="molecule type" value="Genomic_DNA"/>
</dbReference>
<dbReference type="SUPFAM" id="SSF53822">
    <property type="entry name" value="Periplasmic binding protein-like I"/>
    <property type="match status" value="1"/>
</dbReference>